<dbReference type="InterPro" id="IPR018946">
    <property type="entry name" value="PhoD-like_MPP"/>
</dbReference>
<protein>
    <submittedName>
        <fullName evidence="3">Alkaline phosphatase</fullName>
    </submittedName>
</protein>
<dbReference type="Gene3D" id="2.60.40.380">
    <property type="entry name" value="Purple acid phosphatase-like, N-terminal"/>
    <property type="match status" value="1"/>
</dbReference>
<dbReference type="EMBL" id="AZRA01000068">
    <property type="protein sequence ID" value="KDB51725.1"/>
    <property type="molecule type" value="Genomic_DNA"/>
</dbReference>
<dbReference type="Proteomes" id="UP000026714">
    <property type="component" value="Unassembled WGS sequence"/>
</dbReference>
<dbReference type="PATRIC" id="fig|1286631.3.peg.2603"/>
<dbReference type="SUPFAM" id="SSF56300">
    <property type="entry name" value="Metallo-dependent phosphatases"/>
    <property type="match status" value="1"/>
</dbReference>
<dbReference type="Pfam" id="PF09423">
    <property type="entry name" value="PhoD"/>
    <property type="match status" value="1"/>
</dbReference>
<dbReference type="InterPro" id="IPR052900">
    <property type="entry name" value="Phospholipid_Metab_Enz"/>
</dbReference>
<keyword evidence="4" id="KW-1185">Reference proteome</keyword>
<feature type="domain" description="PhoD-like phosphatase metallophosphatase" evidence="1">
    <location>
        <begin position="159"/>
        <end position="500"/>
    </location>
</feature>
<dbReference type="PANTHER" id="PTHR43606">
    <property type="entry name" value="PHOSPHATASE, PUTATIVE (AFU_ORTHOLOGUE AFUA_6G08710)-RELATED"/>
    <property type="match status" value="1"/>
</dbReference>
<dbReference type="AlphaFoldDB" id="A0A059KK17"/>
<sequence>MMSPSLSRRATLRELSRWAALLAAQRVAAAPDASLPRQERPHFATDPFTLGVASGQPRPDSVILWTRLAPQPMAPRGGMPRALVALQWQVAEDEGFSRIRRSGTVWADPAQAHSVRVHADGLTPGRIWFYRFIAGDALSPTGRTRTAPAEDAPVDRLRLVLASCQHYEQGWFIAQREIAGLDIDFVLFTGDYIYDNPCARRLRVRSHETGQHPSGQAFSLPQFRSRHAHYKLDPDLQAAHRAHPWILAWDDHEVRNDYAGLRGDDDFDLPPAEFVRVRAHAYQAYFEHLPLALDQQPGPGGMRMHDRFTWGRLAELWTLDGRQYRDVQACNDQGRYNGHLRWNCAEVNAPHRSMLGPTQRQWLQQGLAGSRRRWKLIGQSTQMSPWGLPAPDGRRLVFTDGWDGYAQERAGLLGFIGARRIDDVVMLGGDVHRHVAAQLRARPGDRRAPVVASEFVATSLTSAGMPQSTMSLIRRANPDILHARSDVRGYMQLEVTARSLNCIARATDFPVLPHSRMRTLASFHVEAGRPGPQVG</sequence>
<dbReference type="Gene3D" id="3.60.21.70">
    <property type="entry name" value="PhoD-like phosphatase"/>
    <property type="match status" value="1"/>
</dbReference>
<dbReference type="InterPro" id="IPR029052">
    <property type="entry name" value="Metallo-depent_PP-like"/>
</dbReference>
<comment type="caution">
    <text evidence="3">The sequence shown here is derived from an EMBL/GenBank/DDBJ whole genome shotgun (WGS) entry which is preliminary data.</text>
</comment>
<dbReference type="Pfam" id="PF16655">
    <property type="entry name" value="PhoD_N"/>
    <property type="match status" value="1"/>
</dbReference>
<dbReference type="InterPro" id="IPR038607">
    <property type="entry name" value="PhoD-like_sf"/>
</dbReference>
<dbReference type="InterPro" id="IPR032093">
    <property type="entry name" value="PhoD_N"/>
</dbReference>
<organism evidence="3 4">
    <name type="scientific">Sphaerotilus natans subsp. natans DSM 6575</name>
    <dbReference type="NCBI Taxonomy" id="1286631"/>
    <lineage>
        <taxon>Bacteria</taxon>
        <taxon>Pseudomonadati</taxon>
        <taxon>Pseudomonadota</taxon>
        <taxon>Betaproteobacteria</taxon>
        <taxon>Burkholderiales</taxon>
        <taxon>Sphaerotilaceae</taxon>
        <taxon>Sphaerotilus</taxon>
    </lineage>
</organism>
<accession>A0A059KK17</accession>
<dbReference type="eggNOG" id="COG3540">
    <property type="taxonomic scope" value="Bacteria"/>
</dbReference>
<name>A0A059KK17_9BURK</name>
<feature type="domain" description="Phospholipase D N-terminal" evidence="2">
    <location>
        <begin position="50"/>
        <end position="146"/>
    </location>
</feature>
<gene>
    <name evidence="3" type="ORF">X805_26550</name>
</gene>
<evidence type="ECO:0000259" key="1">
    <source>
        <dbReference type="Pfam" id="PF09423"/>
    </source>
</evidence>
<proteinExistence type="predicted"/>
<dbReference type="PANTHER" id="PTHR43606:SF2">
    <property type="entry name" value="ALKALINE PHOSPHATASE FAMILY PROTEIN (AFU_ORTHOLOGUE AFUA_5G03860)"/>
    <property type="match status" value="1"/>
</dbReference>
<evidence type="ECO:0000313" key="3">
    <source>
        <dbReference type="EMBL" id="KDB51725.1"/>
    </source>
</evidence>
<reference evidence="3 4" key="1">
    <citation type="journal article" date="2014" name="FEMS Microbiol. Ecol.">
        <title>Sphaerotilus natans encrusted with nanoball-shaped Fe(III) oxide minerals formed by nitrate-reducing mixotrophic Fe(II) oxidation.</title>
        <authorList>
            <person name="Park S."/>
            <person name="Kim D.H."/>
            <person name="Lee J.H."/>
            <person name="Hur H.G."/>
        </authorList>
    </citation>
    <scope>NUCLEOTIDE SEQUENCE [LARGE SCALE GENOMIC DNA]</scope>
    <source>
        <strain evidence="3 4">DSM 6575</strain>
    </source>
</reference>
<evidence type="ECO:0000313" key="4">
    <source>
        <dbReference type="Proteomes" id="UP000026714"/>
    </source>
</evidence>
<evidence type="ECO:0000259" key="2">
    <source>
        <dbReference type="Pfam" id="PF16655"/>
    </source>
</evidence>
<dbReference type="CDD" id="cd07389">
    <property type="entry name" value="MPP_PhoD"/>
    <property type="match status" value="1"/>
</dbReference>
<dbReference type="STRING" id="34103.SAMN05421778_12465"/>